<evidence type="ECO:0000256" key="2">
    <source>
        <dbReference type="ARBA" id="ARBA00022679"/>
    </source>
</evidence>
<dbReference type="EC" id="2.1.2.2" evidence="6"/>
<dbReference type="RefSeq" id="WP_323577897.1">
    <property type="nucleotide sequence ID" value="NZ_JAYGJQ010000002.1"/>
</dbReference>
<sequence length="191" mass="21209">MTKIKIAILASGSGSNAQAIMNWARTSDMAEVVCVLSDKKSALVLERAATSGVPALLVRKKKSESRLDFDQKMIVRLADYNPDWIVLAGFMKLLTPHFLNVFKNKIVNIHPSLLPLFPGTDGYGDAFRAGGLESGCTVHFVDEGMDTGKIIDQKKFELIHGESFEEFKARGLKIENEFYPMVLEKLFKGLL</sequence>
<dbReference type="Gene3D" id="3.40.50.170">
    <property type="entry name" value="Formyl transferase, N-terminal domain"/>
    <property type="match status" value="1"/>
</dbReference>
<dbReference type="InterPro" id="IPR002376">
    <property type="entry name" value="Formyl_transf_N"/>
</dbReference>
<dbReference type="InterPro" id="IPR001555">
    <property type="entry name" value="GART_AS"/>
</dbReference>
<dbReference type="NCBIfam" id="TIGR00639">
    <property type="entry name" value="PurN"/>
    <property type="match status" value="1"/>
</dbReference>
<dbReference type="InterPro" id="IPR036477">
    <property type="entry name" value="Formyl_transf_N_sf"/>
</dbReference>
<dbReference type="PANTHER" id="PTHR43369">
    <property type="entry name" value="PHOSPHORIBOSYLGLYCINAMIDE FORMYLTRANSFERASE"/>
    <property type="match status" value="1"/>
</dbReference>
<keyword evidence="9" id="KW-1185">Reference proteome</keyword>
<accession>A0ABU5VXM2</accession>
<dbReference type="GO" id="GO:0004644">
    <property type="term" value="F:phosphoribosylglycinamide formyltransferase activity"/>
    <property type="evidence" value="ECO:0007669"/>
    <property type="project" value="UniProtKB-EC"/>
</dbReference>
<comment type="similarity">
    <text evidence="4 6">Belongs to the GART family.</text>
</comment>
<feature type="domain" description="Formyl transferase N-terminal" evidence="7">
    <location>
        <begin position="5"/>
        <end position="183"/>
    </location>
</feature>
<evidence type="ECO:0000256" key="6">
    <source>
        <dbReference type="HAMAP-Rule" id="MF_01930"/>
    </source>
</evidence>
<dbReference type="EMBL" id="JAYGJQ010000002">
    <property type="protein sequence ID" value="MEA9357751.1"/>
    <property type="molecule type" value="Genomic_DNA"/>
</dbReference>
<dbReference type="PROSITE" id="PS00373">
    <property type="entry name" value="GART"/>
    <property type="match status" value="1"/>
</dbReference>
<organism evidence="8 9">
    <name type="scientific">Bacteriovorax antarcticus</name>
    <dbReference type="NCBI Taxonomy" id="3088717"/>
    <lineage>
        <taxon>Bacteria</taxon>
        <taxon>Pseudomonadati</taxon>
        <taxon>Bdellovibrionota</taxon>
        <taxon>Bacteriovoracia</taxon>
        <taxon>Bacteriovoracales</taxon>
        <taxon>Bacteriovoracaceae</taxon>
        <taxon>Bacteriovorax</taxon>
    </lineage>
</organism>
<feature type="active site" description="Proton donor" evidence="6">
    <location>
        <position position="110"/>
    </location>
</feature>
<comment type="caution">
    <text evidence="8">The sequence shown here is derived from an EMBL/GenBank/DDBJ whole genome shotgun (WGS) entry which is preliminary data.</text>
</comment>
<dbReference type="Proteomes" id="UP001302274">
    <property type="component" value="Unassembled WGS sequence"/>
</dbReference>
<dbReference type="HAMAP" id="MF_01930">
    <property type="entry name" value="PurN"/>
    <property type="match status" value="1"/>
</dbReference>
<dbReference type="Pfam" id="PF00551">
    <property type="entry name" value="Formyl_trans_N"/>
    <property type="match status" value="1"/>
</dbReference>
<reference evidence="8 9" key="1">
    <citation type="submission" date="2023-11" db="EMBL/GenBank/DDBJ databases">
        <title>A Novel Polar Bacteriovorax (B. antarcticus) Isolated from the Biocrust in Antarctica.</title>
        <authorList>
            <person name="Mun W."/>
            <person name="Choi S.Y."/>
            <person name="Mitchell R.J."/>
        </authorList>
    </citation>
    <scope>NUCLEOTIDE SEQUENCE [LARGE SCALE GENOMIC DNA]</scope>
    <source>
        <strain evidence="8 9">PP10</strain>
    </source>
</reference>
<evidence type="ECO:0000256" key="3">
    <source>
        <dbReference type="ARBA" id="ARBA00022755"/>
    </source>
</evidence>
<evidence type="ECO:0000256" key="1">
    <source>
        <dbReference type="ARBA" id="ARBA00005054"/>
    </source>
</evidence>
<keyword evidence="3 6" id="KW-0658">Purine biosynthesis</keyword>
<dbReference type="SUPFAM" id="SSF53328">
    <property type="entry name" value="Formyltransferase"/>
    <property type="match status" value="1"/>
</dbReference>
<evidence type="ECO:0000256" key="5">
    <source>
        <dbReference type="ARBA" id="ARBA00047664"/>
    </source>
</evidence>
<name>A0ABU5VXM2_9BACT</name>
<evidence type="ECO:0000313" key="9">
    <source>
        <dbReference type="Proteomes" id="UP001302274"/>
    </source>
</evidence>
<evidence type="ECO:0000259" key="7">
    <source>
        <dbReference type="Pfam" id="PF00551"/>
    </source>
</evidence>
<feature type="binding site" evidence="6">
    <location>
        <position position="108"/>
    </location>
    <ligand>
        <name>(6R)-10-formyltetrahydrofolate</name>
        <dbReference type="ChEBI" id="CHEBI:195366"/>
    </ligand>
</feature>
<comment type="function">
    <text evidence="6">Catalyzes the transfer of a formyl group from 10-formyltetrahydrofolate to 5-phospho-ribosyl-glycinamide (GAR), producing 5-phospho-ribosyl-N-formylglycinamide (FGAR) and tetrahydrofolate.</text>
</comment>
<evidence type="ECO:0000313" key="8">
    <source>
        <dbReference type="EMBL" id="MEA9357751.1"/>
    </source>
</evidence>
<feature type="binding site" evidence="6">
    <location>
        <begin position="91"/>
        <end position="94"/>
    </location>
    <ligand>
        <name>(6R)-10-formyltetrahydrofolate</name>
        <dbReference type="ChEBI" id="CHEBI:195366"/>
    </ligand>
</feature>
<feature type="binding site" evidence="6">
    <location>
        <begin position="14"/>
        <end position="16"/>
    </location>
    <ligand>
        <name>N(1)-(5-phospho-beta-D-ribosyl)glycinamide</name>
        <dbReference type="ChEBI" id="CHEBI:143788"/>
    </ligand>
</feature>
<gene>
    <name evidence="6 8" type="primary">purN</name>
    <name evidence="8" type="ORF">SHI21_16085</name>
</gene>
<dbReference type="CDD" id="cd08645">
    <property type="entry name" value="FMT_core_GART"/>
    <property type="match status" value="1"/>
</dbReference>
<comment type="catalytic activity">
    <reaction evidence="5 6">
        <text>N(1)-(5-phospho-beta-D-ribosyl)glycinamide + (6R)-10-formyltetrahydrofolate = N(2)-formyl-N(1)-(5-phospho-beta-D-ribosyl)glycinamide + (6S)-5,6,7,8-tetrahydrofolate + H(+)</text>
        <dbReference type="Rhea" id="RHEA:15053"/>
        <dbReference type="ChEBI" id="CHEBI:15378"/>
        <dbReference type="ChEBI" id="CHEBI:57453"/>
        <dbReference type="ChEBI" id="CHEBI:143788"/>
        <dbReference type="ChEBI" id="CHEBI:147286"/>
        <dbReference type="ChEBI" id="CHEBI:195366"/>
        <dbReference type="EC" id="2.1.2.2"/>
    </reaction>
</comment>
<feature type="binding site" evidence="6">
    <location>
        <position position="66"/>
    </location>
    <ligand>
        <name>(6R)-10-formyltetrahydrofolate</name>
        <dbReference type="ChEBI" id="CHEBI:195366"/>
    </ligand>
</feature>
<keyword evidence="2 6" id="KW-0808">Transferase</keyword>
<comment type="pathway">
    <text evidence="1 6">Purine metabolism; IMP biosynthesis via de novo pathway; N(2)-formyl-N(1)-(5-phospho-D-ribosyl)glycinamide from N(1)-(5-phospho-D-ribosyl)glycinamide (10-formyl THF route): step 1/1.</text>
</comment>
<evidence type="ECO:0000256" key="4">
    <source>
        <dbReference type="ARBA" id="ARBA00038440"/>
    </source>
</evidence>
<proteinExistence type="inferred from homology"/>
<feature type="site" description="Raises pKa of active site His" evidence="6">
    <location>
        <position position="146"/>
    </location>
</feature>
<protein>
    <recommendedName>
        <fullName evidence="6">Phosphoribosylglycinamide formyltransferase</fullName>
        <ecNumber evidence="6">2.1.2.2</ecNumber>
    </recommendedName>
    <alternativeName>
        <fullName evidence="6">5'-phosphoribosylglycinamide transformylase</fullName>
    </alternativeName>
    <alternativeName>
        <fullName evidence="6">GAR transformylase</fullName>
        <shortName evidence="6">GART</shortName>
    </alternativeName>
</protein>
<dbReference type="PANTHER" id="PTHR43369:SF2">
    <property type="entry name" value="PHOSPHORIBOSYLGLYCINAMIDE FORMYLTRANSFERASE"/>
    <property type="match status" value="1"/>
</dbReference>
<dbReference type="InterPro" id="IPR004607">
    <property type="entry name" value="GART"/>
</dbReference>